<evidence type="ECO:0000313" key="2">
    <source>
        <dbReference type="EMBL" id="GBN02098.1"/>
    </source>
</evidence>
<dbReference type="EMBL" id="BGPR01272450">
    <property type="protein sequence ID" value="GBN02098.1"/>
    <property type="molecule type" value="Genomic_DNA"/>
</dbReference>
<accession>A0A4Y2KIC6</accession>
<comment type="caution">
    <text evidence="2">The sequence shown here is derived from an EMBL/GenBank/DDBJ whole genome shotgun (WGS) entry which is preliminary data.</text>
</comment>
<name>A0A4Y2KIC6_ARAVE</name>
<organism evidence="2 3">
    <name type="scientific">Araneus ventricosus</name>
    <name type="common">Orbweaver spider</name>
    <name type="synonym">Epeira ventricosa</name>
    <dbReference type="NCBI Taxonomy" id="182803"/>
    <lineage>
        <taxon>Eukaryota</taxon>
        <taxon>Metazoa</taxon>
        <taxon>Ecdysozoa</taxon>
        <taxon>Arthropoda</taxon>
        <taxon>Chelicerata</taxon>
        <taxon>Arachnida</taxon>
        <taxon>Araneae</taxon>
        <taxon>Araneomorphae</taxon>
        <taxon>Entelegynae</taxon>
        <taxon>Araneoidea</taxon>
        <taxon>Araneidae</taxon>
        <taxon>Araneus</taxon>
    </lineage>
</organism>
<dbReference type="AlphaFoldDB" id="A0A4Y2KIC6"/>
<sequence>MSAMAMRTPLHAGQGQRPPPAMVETSQEKLHFVVLLFSRPIVTHFSSLTGHVLHSSQPNPLSSSNCKHLFTKMPSLCIGQRQATNF</sequence>
<proteinExistence type="predicted"/>
<gene>
    <name evidence="2" type="ORF">AVEN_149486_1</name>
</gene>
<evidence type="ECO:0000313" key="3">
    <source>
        <dbReference type="Proteomes" id="UP000499080"/>
    </source>
</evidence>
<dbReference type="Proteomes" id="UP000499080">
    <property type="component" value="Unassembled WGS sequence"/>
</dbReference>
<protein>
    <submittedName>
        <fullName evidence="2">Uncharacterized protein</fullName>
    </submittedName>
</protein>
<reference evidence="2 3" key="1">
    <citation type="journal article" date="2019" name="Sci. Rep.">
        <title>Orb-weaving spider Araneus ventricosus genome elucidates the spidroin gene catalogue.</title>
        <authorList>
            <person name="Kono N."/>
            <person name="Nakamura H."/>
            <person name="Ohtoshi R."/>
            <person name="Moran D.A.P."/>
            <person name="Shinohara A."/>
            <person name="Yoshida Y."/>
            <person name="Fujiwara M."/>
            <person name="Mori M."/>
            <person name="Tomita M."/>
            <person name="Arakawa K."/>
        </authorList>
    </citation>
    <scope>NUCLEOTIDE SEQUENCE [LARGE SCALE GENOMIC DNA]</scope>
</reference>
<keyword evidence="3" id="KW-1185">Reference proteome</keyword>
<feature type="region of interest" description="Disordered" evidence="1">
    <location>
        <begin position="1"/>
        <end position="23"/>
    </location>
</feature>
<evidence type="ECO:0000256" key="1">
    <source>
        <dbReference type="SAM" id="MobiDB-lite"/>
    </source>
</evidence>